<name>B7Q7B2_IXOSC</name>
<feature type="region of interest" description="Disordered" evidence="1">
    <location>
        <begin position="1"/>
        <end position="95"/>
    </location>
</feature>
<evidence type="ECO:0000256" key="1">
    <source>
        <dbReference type="SAM" id="MobiDB-lite"/>
    </source>
</evidence>
<keyword evidence="4" id="KW-1185">Reference proteome</keyword>
<proteinExistence type="predicted"/>
<dbReference type="VEuPathDB" id="VectorBase:ISCW010778"/>
<dbReference type="HOGENOM" id="CLU_1706227_0_0_1"/>
<dbReference type="Proteomes" id="UP000001555">
    <property type="component" value="Unassembled WGS sequence"/>
</dbReference>
<evidence type="ECO:0000313" key="4">
    <source>
        <dbReference type="Proteomes" id="UP000001555"/>
    </source>
</evidence>
<dbReference type="EMBL" id="DS873540">
    <property type="protein sequence ID" value="EEC14734.1"/>
    <property type="molecule type" value="Genomic_DNA"/>
</dbReference>
<dbReference type="PaxDb" id="6945-B7Q7B2"/>
<dbReference type="EnsemblMetazoa" id="ISCW010778-RA">
    <property type="protein sequence ID" value="ISCW010778-PA"/>
    <property type="gene ID" value="ISCW010778"/>
</dbReference>
<evidence type="ECO:0000313" key="2">
    <source>
        <dbReference type="EMBL" id="EEC14734.1"/>
    </source>
</evidence>
<gene>
    <name evidence="2" type="ORF">IscW_ISCW010778</name>
</gene>
<dbReference type="AlphaFoldDB" id="B7Q7B2"/>
<accession>B7Q7B2</accession>
<dbReference type="VEuPathDB" id="VectorBase:ISCI010778"/>
<evidence type="ECO:0000313" key="3">
    <source>
        <dbReference type="EnsemblMetazoa" id="ISCW010778-PA"/>
    </source>
</evidence>
<protein>
    <submittedName>
        <fullName evidence="2 3">Uncharacterized protein</fullName>
    </submittedName>
</protein>
<reference evidence="2 4" key="1">
    <citation type="submission" date="2008-03" db="EMBL/GenBank/DDBJ databases">
        <title>Annotation of Ixodes scapularis.</title>
        <authorList>
            <consortium name="Ixodes scapularis Genome Project Consortium"/>
            <person name="Caler E."/>
            <person name="Hannick L.I."/>
            <person name="Bidwell S."/>
            <person name="Joardar V."/>
            <person name="Thiagarajan M."/>
            <person name="Amedeo P."/>
            <person name="Galinsky K.J."/>
            <person name="Schobel S."/>
            <person name="Inman J."/>
            <person name="Hostetler J."/>
            <person name="Miller J."/>
            <person name="Hammond M."/>
            <person name="Megy K."/>
            <person name="Lawson D."/>
            <person name="Kodira C."/>
            <person name="Sutton G."/>
            <person name="Meyer J."/>
            <person name="Hill C.A."/>
            <person name="Birren B."/>
            <person name="Nene V."/>
            <person name="Collins F."/>
            <person name="Alarcon-Chaidez F."/>
            <person name="Wikel S."/>
            <person name="Strausberg R."/>
        </authorList>
    </citation>
    <scope>NUCLEOTIDE SEQUENCE [LARGE SCALE GENOMIC DNA]</scope>
    <source>
        <strain evidence="4">Wikel</strain>
        <strain evidence="2">Wikel colony</strain>
    </source>
</reference>
<dbReference type="InParanoid" id="B7Q7B2"/>
<dbReference type="EMBL" id="ABJB010007493">
    <property type="status" value="NOT_ANNOTATED_CDS"/>
    <property type="molecule type" value="Genomic_DNA"/>
</dbReference>
<sequence>MKANDPSGKTPSQREMYTGRVGRRAPIRAPGESTTGRSGGDGARSGVADGTAPGPGPCVRRSRQPQEAPGPGSEVPPRSTRPRSDDPRRPHNSFVAVRAGMWGGFFRERRRRRMRAWLGLSGHGGGDPLPVAWGFLGATCWGTPASGNRRRGLP</sequence>
<organism>
    <name type="scientific">Ixodes scapularis</name>
    <name type="common">Black-legged tick</name>
    <name type="synonym">Deer tick</name>
    <dbReference type="NCBI Taxonomy" id="6945"/>
    <lineage>
        <taxon>Eukaryota</taxon>
        <taxon>Metazoa</taxon>
        <taxon>Ecdysozoa</taxon>
        <taxon>Arthropoda</taxon>
        <taxon>Chelicerata</taxon>
        <taxon>Arachnida</taxon>
        <taxon>Acari</taxon>
        <taxon>Parasitiformes</taxon>
        <taxon>Ixodida</taxon>
        <taxon>Ixodoidea</taxon>
        <taxon>Ixodidae</taxon>
        <taxon>Ixodinae</taxon>
        <taxon>Ixodes</taxon>
    </lineage>
</organism>
<reference evidence="3" key="2">
    <citation type="submission" date="2020-05" db="UniProtKB">
        <authorList>
            <consortium name="EnsemblMetazoa"/>
        </authorList>
    </citation>
    <scope>IDENTIFICATION</scope>
    <source>
        <strain evidence="3">wikel</strain>
    </source>
</reference>